<protein>
    <submittedName>
        <fullName evidence="2">Uncharacterized protein</fullName>
    </submittedName>
</protein>
<evidence type="ECO:0000313" key="2">
    <source>
        <dbReference type="EMBL" id="AUF81999.1"/>
    </source>
</evidence>
<reference evidence="2" key="1">
    <citation type="journal article" date="2017" name="Int. J. Mol. Sci.">
        <title>Genome Analysis and Genetic Stability of the Cryptophlebia leucotreta Granulovirus (CrleGV-SA) after 15 Years of Commercial Use as a Biopesticide.</title>
        <authorList>
            <person name="van der Merwe M."/>
            <person name="Jukes M.D."/>
            <person name="Rabalski L."/>
            <person name="Knox C."/>
            <person name="Opoku-Debrah J.K."/>
            <person name="Moore S.D."/>
            <person name="Krejmer-Rabalska M."/>
            <person name="Szewczyk B."/>
            <person name="Hill M.P."/>
        </authorList>
    </citation>
    <scope>NUCLEOTIDE SEQUENCE</scope>
    <source>
        <strain evidence="2">CrleGV-SA</strain>
    </source>
</reference>
<organismHost>
    <name type="scientific">Tortricidae</name>
    <dbReference type="NCBI Taxonomy" id="7139"/>
</organismHost>
<accession>A0A2H4ZKA2</accession>
<feature type="region of interest" description="Disordered" evidence="1">
    <location>
        <begin position="1"/>
        <end position="75"/>
    </location>
</feature>
<evidence type="ECO:0000256" key="1">
    <source>
        <dbReference type="SAM" id="MobiDB-lite"/>
    </source>
</evidence>
<feature type="compositionally biased region" description="Basic and acidic residues" evidence="1">
    <location>
        <begin position="24"/>
        <end position="35"/>
    </location>
</feature>
<sequence length="314" mass="36404">MEGKQENVKSMFDVENFNESKPSTSDKPKERKNSIKDAFINMVRRKSETKNPVLPNKKNNTPSPPDANKKQEPPNTITTVTTATTVPSNTKQSNIFTAIFNPVNSSNLNYLQSYINQLFDFLDGDYTVFELAQMEGDRSVGFFLFGETLTYYGFEKNTSQYNNLLNVAQSVYMKWLKYLPNLYKLCVNLNGEDPTKEMMNIINYHVFLLLKFVIEKFLDQPFDFETIYDLEYIFKDYVVPAVTNYNDLTILQNANITNAYNSQIIRLTPVERLYNNLYKTNTVKINYLTLLESPKPKDVKEPFVVQKFKDISSI</sequence>
<organism evidence="2">
    <name type="scientific">Cryptophlebia leucotreta granulosis virus</name>
    <name type="common">ClGV</name>
    <name type="synonym">Cryptophlebia leucotreta granulovirus</name>
    <dbReference type="NCBI Taxonomy" id="35254"/>
    <lineage>
        <taxon>Viruses</taxon>
        <taxon>Viruses incertae sedis</taxon>
        <taxon>Naldaviricetes</taxon>
        <taxon>Lefavirales</taxon>
        <taxon>Baculoviridae</taxon>
        <taxon>Betabaculovirus</taxon>
        <taxon>Betabaculovirus cryleucotretae</taxon>
    </lineage>
</organism>
<dbReference type="EMBL" id="MF974563">
    <property type="protein sequence ID" value="AUF81999.1"/>
    <property type="molecule type" value="Genomic_DNA"/>
</dbReference>
<proteinExistence type="predicted"/>
<name>A0A2H4ZKA2_GVCL</name>